<dbReference type="Proteomes" id="UP000308092">
    <property type="component" value="Unassembled WGS sequence"/>
</dbReference>
<dbReference type="InterPro" id="IPR036736">
    <property type="entry name" value="ACP-like_sf"/>
</dbReference>
<accession>A0A4S3JDE9</accession>
<proteinExistence type="inferred from homology"/>
<dbReference type="InterPro" id="IPR023213">
    <property type="entry name" value="CAT-like_dom_sf"/>
</dbReference>
<gene>
    <name evidence="6" type="ORF">EYZ11_009391</name>
</gene>
<comment type="similarity">
    <text evidence="4">Belongs to the NRP synthetase family.</text>
</comment>
<dbReference type="Gene3D" id="3.40.50.12780">
    <property type="entry name" value="N-terminal domain of ligase-like"/>
    <property type="match status" value="1"/>
</dbReference>
<dbReference type="Gene3D" id="3.30.559.30">
    <property type="entry name" value="Nonribosomal peptide synthetase, condensation domain"/>
    <property type="match status" value="1"/>
</dbReference>
<keyword evidence="1" id="KW-0596">Phosphopantetheine</keyword>
<dbReference type="Pfam" id="PF00550">
    <property type="entry name" value="PP-binding"/>
    <property type="match status" value="1"/>
</dbReference>
<name>A0A4S3JDE9_9EURO</name>
<dbReference type="FunFam" id="1.10.1200.10:FF:000005">
    <property type="entry name" value="Nonribosomal peptide synthetase 1"/>
    <property type="match status" value="1"/>
</dbReference>
<dbReference type="AlphaFoldDB" id="A0A4S3JDE9"/>
<keyword evidence="2" id="KW-0597">Phosphoprotein</keyword>
<dbReference type="Gene3D" id="3.40.50.980">
    <property type="match status" value="2"/>
</dbReference>
<evidence type="ECO:0000313" key="7">
    <source>
        <dbReference type="Proteomes" id="UP000308092"/>
    </source>
</evidence>
<dbReference type="GO" id="GO:0005737">
    <property type="term" value="C:cytoplasm"/>
    <property type="evidence" value="ECO:0007669"/>
    <property type="project" value="TreeGrafter"/>
</dbReference>
<dbReference type="Pfam" id="PF00668">
    <property type="entry name" value="Condensation"/>
    <property type="match status" value="1"/>
</dbReference>
<dbReference type="GO" id="GO:0016874">
    <property type="term" value="F:ligase activity"/>
    <property type="evidence" value="ECO:0007669"/>
    <property type="project" value="UniProtKB-KW"/>
</dbReference>
<evidence type="ECO:0000313" key="6">
    <source>
        <dbReference type="EMBL" id="THC91141.1"/>
    </source>
</evidence>
<evidence type="ECO:0000256" key="4">
    <source>
        <dbReference type="ARBA" id="ARBA00029454"/>
    </source>
</evidence>
<dbReference type="InterPro" id="IPR042099">
    <property type="entry name" value="ANL_N_sf"/>
</dbReference>
<dbReference type="InterPro" id="IPR001242">
    <property type="entry name" value="Condensation_dom"/>
</dbReference>
<dbReference type="PANTHER" id="PTHR45527:SF3">
    <property type="entry name" value="SIDEROPHORE SYNTHETASE (EUROFUNG)"/>
    <property type="match status" value="1"/>
</dbReference>
<sequence length="855" mass="93978">MQAYTAPLEDRIPPPTENERQLQRLIAEVLQLPLGRVGMQDNFFQLGGDSILAMTLVVITRKAGYYITMADIFNHSQLHDLAATAASTSENDPEDPGVLPYSLLNGVDSTDSLIKQTSEACNVHETSIEDIYPCTALQEGLMALSTKLSGQYIEQIRYELHSNIDLGRFISAWDATARANPILRIRIVQIQNNTMYQIVVRDIPLWHHFDDVNMFKVHVATANNMGLGDALVDLSIIKSSEDSQSYQFFLHHAVYDGWSLQLLWKHVQVAYDQKPVSSTPFSRYIRHTMDNAVGAEEFWASQFANIHAPVFPSLPSTRYVPTPTSVFEREISTRFQPHSSEHTLSAMIQLAWSIILSSYTDSDDVLFGLTVHGRNAAVPGIDNTTGTTIATVPFRVQLSSQSTVQDSVLELRRHMTAMIPFEHFGLQRIGALGSDAAAACNFQCHIGIQPPSSGSIISPRLVKSGISCHDSYSAFANYSLVLVFHLNDKDKGNVVVNVIHDAKVISSAATKRMIYQFEHILNQAIGSPETTLDRLDIVSPQDMMQLSEWHQALPQAHEDSGLYELVLSHAVQHPHASAIYAWDGVVSYLELDDLSLRLAKRLQGLGVRRGSMIPLCLDRSKWVIICMIAVLRAGGACVMLDPSHPTERTEDILRRTEAELVLTSSVHQDRFANISTGKPKGILMNHSSLCTSIQDHTSSLNIEAGETRGLHFASYAFDASIYEIFSVLVNGGCVCIPSEADRSNNLAGFINASHVNWAIFTQTVLNNLLQPEQVVPGLQTVVVGGEALTQDVVDVWADKVALVNGYDLAETTICAARLVPVHGWLPGTIGKVTGGIGWITMPSDPSRLAPIGAVG</sequence>
<organism evidence="6 7">
    <name type="scientific">Aspergillus tanneri</name>
    <dbReference type="NCBI Taxonomy" id="1220188"/>
    <lineage>
        <taxon>Eukaryota</taxon>
        <taxon>Fungi</taxon>
        <taxon>Dikarya</taxon>
        <taxon>Ascomycota</taxon>
        <taxon>Pezizomycotina</taxon>
        <taxon>Eurotiomycetes</taxon>
        <taxon>Eurotiomycetidae</taxon>
        <taxon>Eurotiales</taxon>
        <taxon>Aspergillaceae</taxon>
        <taxon>Aspergillus</taxon>
        <taxon>Aspergillus subgen. Circumdati</taxon>
    </lineage>
</organism>
<comment type="caution">
    <text evidence="6">The sequence shown here is derived from an EMBL/GenBank/DDBJ whole genome shotgun (WGS) entry which is preliminary data.</text>
</comment>
<dbReference type="VEuPathDB" id="FungiDB:EYZ11_009391"/>
<keyword evidence="7" id="KW-1185">Reference proteome</keyword>
<evidence type="ECO:0000256" key="1">
    <source>
        <dbReference type="ARBA" id="ARBA00022450"/>
    </source>
</evidence>
<dbReference type="GO" id="GO:0031177">
    <property type="term" value="F:phosphopantetheine binding"/>
    <property type="evidence" value="ECO:0007669"/>
    <property type="project" value="TreeGrafter"/>
</dbReference>
<dbReference type="PANTHER" id="PTHR45527">
    <property type="entry name" value="NONRIBOSOMAL PEPTIDE SYNTHETASE"/>
    <property type="match status" value="1"/>
</dbReference>
<evidence type="ECO:0000256" key="3">
    <source>
        <dbReference type="ARBA" id="ARBA00022598"/>
    </source>
</evidence>
<dbReference type="SUPFAM" id="SSF52777">
    <property type="entry name" value="CoA-dependent acyltransferases"/>
    <property type="match status" value="2"/>
</dbReference>
<dbReference type="GO" id="GO:0043041">
    <property type="term" value="P:amino acid activation for nonribosomal peptide biosynthetic process"/>
    <property type="evidence" value="ECO:0007669"/>
    <property type="project" value="TreeGrafter"/>
</dbReference>
<dbReference type="CDD" id="cd19545">
    <property type="entry name" value="FUM14_C_NRPS-like"/>
    <property type="match status" value="1"/>
</dbReference>
<dbReference type="InterPro" id="IPR000873">
    <property type="entry name" value="AMP-dep_synth/lig_dom"/>
</dbReference>
<dbReference type="Pfam" id="PF00501">
    <property type="entry name" value="AMP-binding"/>
    <property type="match status" value="2"/>
</dbReference>
<dbReference type="EMBL" id="SOSA01000443">
    <property type="protein sequence ID" value="THC91141.1"/>
    <property type="molecule type" value="Genomic_DNA"/>
</dbReference>
<dbReference type="InterPro" id="IPR009081">
    <property type="entry name" value="PP-bd_ACP"/>
</dbReference>
<dbReference type="Gene3D" id="3.30.559.10">
    <property type="entry name" value="Chloramphenicol acetyltransferase-like domain"/>
    <property type="match status" value="1"/>
</dbReference>
<evidence type="ECO:0000259" key="5">
    <source>
        <dbReference type="PROSITE" id="PS50075"/>
    </source>
</evidence>
<reference evidence="6 7" key="1">
    <citation type="submission" date="2019-03" db="EMBL/GenBank/DDBJ databases">
        <title>The genome sequence of a newly discovered highly antifungal drug resistant Aspergillus species, Aspergillus tanneri NIH 1004.</title>
        <authorList>
            <person name="Mounaud S."/>
            <person name="Singh I."/>
            <person name="Joardar V."/>
            <person name="Pakala S."/>
            <person name="Pakala S."/>
            <person name="Venepally P."/>
            <person name="Hoover J."/>
            <person name="Nierman W."/>
            <person name="Chung J."/>
            <person name="Losada L."/>
        </authorList>
    </citation>
    <scope>NUCLEOTIDE SEQUENCE [LARGE SCALE GENOMIC DNA]</scope>
    <source>
        <strain evidence="6 7">NIH1004</strain>
    </source>
</reference>
<dbReference type="GO" id="GO:0044550">
    <property type="term" value="P:secondary metabolite biosynthetic process"/>
    <property type="evidence" value="ECO:0007669"/>
    <property type="project" value="TreeGrafter"/>
</dbReference>
<dbReference type="SUPFAM" id="SSF56801">
    <property type="entry name" value="Acetyl-CoA synthetase-like"/>
    <property type="match status" value="1"/>
</dbReference>
<dbReference type="SUPFAM" id="SSF47336">
    <property type="entry name" value="ACP-like"/>
    <property type="match status" value="1"/>
</dbReference>
<evidence type="ECO:0000256" key="2">
    <source>
        <dbReference type="ARBA" id="ARBA00022553"/>
    </source>
</evidence>
<dbReference type="Gene3D" id="1.10.1200.10">
    <property type="entry name" value="ACP-like"/>
    <property type="match status" value="1"/>
</dbReference>
<dbReference type="STRING" id="1220188.A0A4S3JDE9"/>
<dbReference type="PROSITE" id="PS50075">
    <property type="entry name" value="CARRIER"/>
    <property type="match status" value="1"/>
</dbReference>
<protein>
    <recommendedName>
        <fullName evidence="5">Carrier domain-containing protein</fullName>
    </recommendedName>
</protein>
<feature type="domain" description="Carrier" evidence="5">
    <location>
        <begin position="13"/>
        <end position="89"/>
    </location>
</feature>
<keyword evidence="3" id="KW-0436">Ligase</keyword>